<dbReference type="InterPro" id="IPR039424">
    <property type="entry name" value="SBP_5"/>
</dbReference>
<dbReference type="EMBL" id="CP158357">
    <property type="protein sequence ID" value="XBX77350.1"/>
    <property type="molecule type" value="Genomic_DNA"/>
</dbReference>
<dbReference type="Pfam" id="PF00496">
    <property type="entry name" value="SBP_bac_5"/>
    <property type="match status" value="1"/>
</dbReference>
<gene>
    <name evidence="6" type="ORF">ABS642_15740</name>
</gene>
<evidence type="ECO:0000256" key="2">
    <source>
        <dbReference type="ARBA" id="ARBA00022448"/>
    </source>
</evidence>
<proteinExistence type="inferred from homology"/>
<dbReference type="GO" id="GO:0043190">
    <property type="term" value="C:ATP-binding cassette (ABC) transporter complex"/>
    <property type="evidence" value="ECO:0007669"/>
    <property type="project" value="InterPro"/>
</dbReference>
<dbReference type="Gene3D" id="3.10.105.10">
    <property type="entry name" value="Dipeptide-binding Protein, Domain 3"/>
    <property type="match status" value="1"/>
</dbReference>
<dbReference type="GO" id="GO:0015833">
    <property type="term" value="P:peptide transport"/>
    <property type="evidence" value="ECO:0007669"/>
    <property type="project" value="TreeGrafter"/>
</dbReference>
<sequence length="526" mass="55746">MKRSTAVPVAAVLSAFALTLTSCAGSTGPSEGEVVSGGTFVTAVGDDPGDLNPLKAVSPDTFSVLALAYESLIAVTPEGELEPWLAESWEETGTEVVFTLKDGITCADGSEFTGQTVADNLNYNADPENATFSYGSVIDEKISATADGNTVTVTSTENNPFLVVNIGTIQLVCDAGLADPTTMSDATDGTGLFALSDIKPGDTYTFTKRDDYTWGPDDVTSETKGLPDTIEARVVTDESTAANLLVSGEINAATISGADRARLDSAGLTFVGVRNPVGEILFNEKEGRPFSDPLVREALSTAIDRDEVGTVIADGEGLESISLVTKNPLLCVADKPEWSLPDTDLDRSAELLDEAGWLLESDGLRYKNGEPLTIKFVYNAPTSTHAAAAELVKETWDGLGVTTELSGNDAAAWSEQLYTSFDWDTGWVQIAPGGPVLLSVFFDGATPDEGGLNFMWVDNPEYSALVAEASSASPDDACGIWQDAEKELIERFDVFPVIDNILPTYQSGATFDLPNFIQPTSIRMLG</sequence>
<evidence type="ECO:0000256" key="3">
    <source>
        <dbReference type="ARBA" id="ARBA00022729"/>
    </source>
</evidence>
<comment type="similarity">
    <text evidence="1">Belongs to the bacterial solute-binding protein 5 family.</text>
</comment>
<dbReference type="CDD" id="cd00995">
    <property type="entry name" value="PBP2_NikA_DppA_OppA_like"/>
    <property type="match status" value="1"/>
</dbReference>
<dbReference type="Gene3D" id="3.40.190.10">
    <property type="entry name" value="Periplasmic binding protein-like II"/>
    <property type="match status" value="1"/>
</dbReference>
<organism evidence="6">
    <name type="scientific">Microbacterium sp. A8/3-1</name>
    <dbReference type="NCBI Taxonomy" id="3160749"/>
    <lineage>
        <taxon>Bacteria</taxon>
        <taxon>Bacillati</taxon>
        <taxon>Actinomycetota</taxon>
        <taxon>Actinomycetes</taxon>
        <taxon>Micrococcales</taxon>
        <taxon>Microbacteriaceae</taxon>
        <taxon>Microbacterium</taxon>
    </lineage>
</organism>
<evidence type="ECO:0000259" key="5">
    <source>
        <dbReference type="Pfam" id="PF00496"/>
    </source>
</evidence>
<dbReference type="RefSeq" id="WP_350350842.1">
    <property type="nucleotide sequence ID" value="NZ_CP158357.1"/>
</dbReference>
<dbReference type="PANTHER" id="PTHR30290">
    <property type="entry name" value="PERIPLASMIC BINDING COMPONENT OF ABC TRANSPORTER"/>
    <property type="match status" value="1"/>
</dbReference>
<keyword evidence="2" id="KW-0813">Transport</keyword>
<reference evidence="6" key="1">
    <citation type="submission" date="2024-06" db="EMBL/GenBank/DDBJ databases">
        <title>Draft genome sequence of Microbacterium sp. strain A8/3-1, isolated from Oxytropis tragacanthoides Fisch. ex DC. Root nodules in the Altai region of Russia.</title>
        <authorList>
            <person name="Sazanova A."/>
            <person name="Guro P."/>
            <person name="Kuznetsova I."/>
            <person name="Belimov A."/>
            <person name="Safronova V."/>
        </authorList>
    </citation>
    <scope>NUCLEOTIDE SEQUENCE</scope>
    <source>
        <strain evidence="6">A8/3-1</strain>
    </source>
</reference>
<name>A0AAU7VUB2_9MICO</name>
<feature type="chain" id="PRO_5043616484" evidence="4">
    <location>
        <begin position="25"/>
        <end position="526"/>
    </location>
</feature>
<dbReference type="InterPro" id="IPR030678">
    <property type="entry name" value="Peptide/Ni-bd"/>
</dbReference>
<dbReference type="SUPFAM" id="SSF53850">
    <property type="entry name" value="Periplasmic binding protein-like II"/>
    <property type="match status" value="1"/>
</dbReference>
<feature type="domain" description="Solute-binding protein family 5" evidence="5">
    <location>
        <begin position="80"/>
        <end position="431"/>
    </location>
</feature>
<dbReference type="PANTHER" id="PTHR30290:SF9">
    <property type="entry name" value="OLIGOPEPTIDE-BINDING PROTEIN APPA"/>
    <property type="match status" value="1"/>
</dbReference>
<dbReference type="GO" id="GO:1904680">
    <property type="term" value="F:peptide transmembrane transporter activity"/>
    <property type="evidence" value="ECO:0007669"/>
    <property type="project" value="TreeGrafter"/>
</dbReference>
<protein>
    <submittedName>
        <fullName evidence="6">ABC transporter substrate-binding protein</fullName>
    </submittedName>
</protein>
<evidence type="ECO:0000313" key="6">
    <source>
        <dbReference type="EMBL" id="XBX77350.1"/>
    </source>
</evidence>
<feature type="signal peptide" evidence="4">
    <location>
        <begin position="1"/>
        <end position="24"/>
    </location>
</feature>
<evidence type="ECO:0000256" key="4">
    <source>
        <dbReference type="SAM" id="SignalP"/>
    </source>
</evidence>
<keyword evidence="3 4" id="KW-0732">Signal</keyword>
<evidence type="ECO:0000256" key="1">
    <source>
        <dbReference type="ARBA" id="ARBA00005695"/>
    </source>
</evidence>
<dbReference type="PROSITE" id="PS51257">
    <property type="entry name" value="PROKAR_LIPOPROTEIN"/>
    <property type="match status" value="1"/>
</dbReference>
<dbReference type="PIRSF" id="PIRSF002741">
    <property type="entry name" value="MppA"/>
    <property type="match status" value="1"/>
</dbReference>
<dbReference type="AlphaFoldDB" id="A0AAU7VUB2"/>
<dbReference type="GO" id="GO:0042597">
    <property type="term" value="C:periplasmic space"/>
    <property type="evidence" value="ECO:0007669"/>
    <property type="project" value="UniProtKB-ARBA"/>
</dbReference>
<accession>A0AAU7VUB2</accession>
<dbReference type="InterPro" id="IPR000914">
    <property type="entry name" value="SBP_5_dom"/>
</dbReference>